<protein>
    <submittedName>
        <fullName evidence="2">Uncharacterized protein</fullName>
    </submittedName>
</protein>
<feature type="compositionally biased region" description="Polar residues" evidence="1">
    <location>
        <begin position="116"/>
        <end position="126"/>
    </location>
</feature>
<evidence type="ECO:0000313" key="3">
    <source>
        <dbReference type="Proteomes" id="UP000828390"/>
    </source>
</evidence>
<feature type="region of interest" description="Disordered" evidence="1">
    <location>
        <begin position="104"/>
        <end position="204"/>
    </location>
</feature>
<gene>
    <name evidence="2" type="ORF">DPMN_153626</name>
</gene>
<dbReference type="AlphaFoldDB" id="A0A9D4J9J7"/>
<comment type="caution">
    <text evidence="2">The sequence shown here is derived from an EMBL/GenBank/DDBJ whole genome shotgun (WGS) entry which is preliminary data.</text>
</comment>
<reference evidence="2" key="2">
    <citation type="submission" date="2020-11" db="EMBL/GenBank/DDBJ databases">
        <authorList>
            <person name="McCartney M.A."/>
            <person name="Auch B."/>
            <person name="Kono T."/>
            <person name="Mallez S."/>
            <person name="Becker A."/>
            <person name="Gohl D.M."/>
            <person name="Silverstein K.A.T."/>
            <person name="Koren S."/>
            <person name="Bechman K.B."/>
            <person name="Herman A."/>
            <person name="Abrahante J.E."/>
            <person name="Garbe J."/>
        </authorList>
    </citation>
    <scope>NUCLEOTIDE SEQUENCE</scope>
    <source>
        <strain evidence="2">Duluth1</strain>
        <tissue evidence="2">Whole animal</tissue>
    </source>
</reference>
<dbReference type="Proteomes" id="UP000828390">
    <property type="component" value="Unassembled WGS sequence"/>
</dbReference>
<evidence type="ECO:0000313" key="2">
    <source>
        <dbReference type="EMBL" id="KAH3800002.1"/>
    </source>
</evidence>
<keyword evidence="3" id="KW-1185">Reference proteome</keyword>
<dbReference type="EMBL" id="JAIWYP010000007">
    <property type="protein sequence ID" value="KAH3800002.1"/>
    <property type="molecule type" value="Genomic_DNA"/>
</dbReference>
<evidence type="ECO:0000256" key="1">
    <source>
        <dbReference type="SAM" id="MobiDB-lite"/>
    </source>
</evidence>
<reference evidence="2" key="1">
    <citation type="journal article" date="2019" name="bioRxiv">
        <title>The Genome of the Zebra Mussel, Dreissena polymorpha: A Resource for Invasive Species Research.</title>
        <authorList>
            <person name="McCartney M.A."/>
            <person name="Auch B."/>
            <person name="Kono T."/>
            <person name="Mallez S."/>
            <person name="Zhang Y."/>
            <person name="Obille A."/>
            <person name="Becker A."/>
            <person name="Abrahante J.E."/>
            <person name="Garbe J."/>
            <person name="Badalamenti J.P."/>
            <person name="Herman A."/>
            <person name="Mangelson H."/>
            <person name="Liachko I."/>
            <person name="Sullivan S."/>
            <person name="Sone E.D."/>
            <person name="Koren S."/>
            <person name="Silverstein K.A.T."/>
            <person name="Beckman K.B."/>
            <person name="Gohl D.M."/>
        </authorList>
    </citation>
    <scope>NUCLEOTIDE SEQUENCE</scope>
    <source>
        <strain evidence="2">Duluth1</strain>
        <tissue evidence="2">Whole animal</tissue>
    </source>
</reference>
<name>A0A9D4J9J7_DREPO</name>
<proteinExistence type="predicted"/>
<sequence length="204" mass="23129">MAFNNGQLTTQANWLINIRHTLAFTNGQMTTQAKRLINIRHTLAFTNGQMTTQAKRLINIRHTLAFTNVIDQPNLDVPVYRIRSPDGAEKTVHRNHLYPVTRLEEEKQDCEMPAQEESSTRVSTETVRPEREDTCDVTVDTNSEDEAAYVYSKEIAVEEEESEDNEDEEEESSNVSQRGSISEDALPQDGVATKPENEEDAEDT</sequence>
<accession>A0A9D4J9J7</accession>
<feature type="compositionally biased region" description="Acidic residues" evidence="1">
    <location>
        <begin position="157"/>
        <end position="172"/>
    </location>
</feature>
<organism evidence="2 3">
    <name type="scientific">Dreissena polymorpha</name>
    <name type="common">Zebra mussel</name>
    <name type="synonym">Mytilus polymorpha</name>
    <dbReference type="NCBI Taxonomy" id="45954"/>
    <lineage>
        <taxon>Eukaryota</taxon>
        <taxon>Metazoa</taxon>
        <taxon>Spiralia</taxon>
        <taxon>Lophotrochozoa</taxon>
        <taxon>Mollusca</taxon>
        <taxon>Bivalvia</taxon>
        <taxon>Autobranchia</taxon>
        <taxon>Heteroconchia</taxon>
        <taxon>Euheterodonta</taxon>
        <taxon>Imparidentia</taxon>
        <taxon>Neoheterodontei</taxon>
        <taxon>Myida</taxon>
        <taxon>Dreissenoidea</taxon>
        <taxon>Dreissenidae</taxon>
        <taxon>Dreissena</taxon>
    </lineage>
</organism>